<evidence type="ECO:0000313" key="3">
    <source>
        <dbReference type="Proteomes" id="UP001190700"/>
    </source>
</evidence>
<keyword evidence="3" id="KW-1185">Reference proteome</keyword>
<feature type="compositionally biased region" description="Low complexity" evidence="1">
    <location>
        <begin position="26"/>
        <end position="43"/>
    </location>
</feature>
<evidence type="ECO:0000256" key="1">
    <source>
        <dbReference type="SAM" id="MobiDB-lite"/>
    </source>
</evidence>
<dbReference type="AlphaFoldDB" id="A0AAE0KR59"/>
<dbReference type="EMBL" id="LGRX02020509">
    <property type="protein sequence ID" value="KAK3257435.1"/>
    <property type="molecule type" value="Genomic_DNA"/>
</dbReference>
<proteinExistence type="predicted"/>
<reference evidence="2 3" key="1">
    <citation type="journal article" date="2015" name="Genome Biol. Evol.">
        <title>Comparative Genomics of a Bacterivorous Green Alga Reveals Evolutionary Causalities and Consequences of Phago-Mixotrophic Mode of Nutrition.</title>
        <authorList>
            <person name="Burns J.A."/>
            <person name="Paasch A."/>
            <person name="Narechania A."/>
            <person name="Kim E."/>
        </authorList>
    </citation>
    <scope>NUCLEOTIDE SEQUENCE [LARGE SCALE GENOMIC DNA]</scope>
    <source>
        <strain evidence="2 3">PLY_AMNH</strain>
    </source>
</reference>
<feature type="compositionally biased region" description="Basic and acidic residues" evidence="1">
    <location>
        <begin position="1"/>
        <end position="14"/>
    </location>
</feature>
<feature type="region of interest" description="Disordered" evidence="1">
    <location>
        <begin position="1"/>
        <end position="45"/>
    </location>
</feature>
<gene>
    <name evidence="2" type="ORF">CYMTET_33477</name>
</gene>
<comment type="caution">
    <text evidence="2">The sequence shown here is derived from an EMBL/GenBank/DDBJ whole genome shotgun (WGS) entry which is preliminary data.</text>
</comment>
<protein>
    <submittedName>
        <fullName evidence="2">Uncharacterized protein</fullName>
    </submittedName>
</protein>
<sequence>MQNASERKWARENRPASVPLLDRPSRAASASPARSSASPSPSRQLYSRSRLFSGRAVAEEGRPAPTSQVLTAKGTLYQYFLSPDQIKNNARNAKREERHWRHFDVFCEWDKGNDAFDTYELADSMRHSRLTYSYSLFRRDSPLSELKEEWKDFQSQMEVDFESLAKWVNALTPKSIHDFKPLIVLLQSILKVLLNKEFAFFSSRIRELEALLEEARAVIRAQVTFAAASF</sequence>
<name>A0AAE0KR59_9CHLO</name>
<accession>A0AAE0KR59</accession>
<evidence type="ECO:0000313" key="2">
    <source>
        <dbReference type="EMBL" id="KAK3257435.1"/>
    </source>
</evidence>
<organism evidence="2 3">
    <name type="scientific">Cymbomonas tetramitiformis</name>
    <dbReference type="NCBI Taxonomy" id="36881"/>
    <lineage>
        <taxon>Eukaryota</taxon>
        <taxon>Viridiplantae</taxon>
        <taxon>Chlorophyta</taxon>
        <taxon>Pyramimonadophyceae</taxon>
        <taxon>Pyramimonadales</taxon>
        <taxon>Pyramimonadaceae</taxon>
        <taxon>Cymbomonas</taxon>
    </lineage>
</organism>
<dbReference type="Proteomes" id="UP001190700">
    <property type="component" value="Unassembled WGS sequence"/>
</dbReference>